<dbReference type="InterPro" id="IPR001368">
    <property type="entry name" value="TNFR/NGFR_Cys_rich_reg"/>
</dbReference>
<dbReference type="FunFam" id="2.10.50.10:FF:000009">
    <property type="entry name" value="Tumor necrosis factor receptor superfamily member 14"/>
    <property type="match status" value="1"/>
</dbReference>
<dbReference type="GO" id="GO:0002720">
    <property type="term" value="P:positive regulation of cytokine production involved in immune response"/>
    <property type="evidence" value="ECO:0007669"/>
    <property type="project" value="TreeGrafter"/>
</dbReference>
<protein>
    <submittedName>
        <fullName evidence="4">Zgc:153759</fullName>
    </submittedName>
</protein>
<keyword evidence="1" id="KW-1015">Disulfide bond</keyword>
<dbReference type="CDD" id="cd13405">
    <property type="entry name" value="TNFRSF14_teleost"/>
    <property type="match status" value="1"/>
</dbReference>
<dbReference type="SMART" id="SM00208">
    <property type="entry name" value="TNFR"/>
    <property type="match status" value="3"/>
</dbReference>
<evidence type="ECO:0000256" key="1">
    <source>
        <dbReference type="PROSITE-ProRule" id="PRU00206"/>
    </source>
</evidence>
<dbReference type="PROSITE" id="PS50050">
    <property type="entry name" value="TNFR_NGFR_2"/>
    <property type="match status" value="1"/>
</dbReference>
<keyword evidence="2" id="KW-0472">Membrane</keyword>
<name>A0A8C2Q281_CYPCA</name>
<dbReference type="PANTHER" id="PTHR46838:SF1">
    <property type="entry name" value="TUMOR NECROSIS FACTOR RECEPTOR SUPERFAMILY MEMBER 14"/>
    <property type="match status" value="1"/>
</dbReference>
<evidence type="ECO:0000313" key="4">
    <source>
        <dbReference type="Ensembl" id="ENSCCRP00020100231.1"/>
    </source>
</evidence>
<dbReference type="Ensembl" id="ENSCCRT00020109585.1">
    <property type="protein sequence ID" value="ENSCCRP00020100231.1"/>
    <property type="gene ID" value="ENSCCRG00020046049.1"/>
</dbReference>
<dbReference type="Gene3D" id="2.10.50.10">
    <property type="entry name" value="Tumor Necrosis Factor Receptor, subunit A, domain 2"/>
    <property type="match status" value="3"/>
</dbReference>
<dbReference type="InterPro" id="IPR008063">
    <property type="entry name" value="Fas_rcpt"/>
</dbReference>
<keyword evidence="2" id="KW-0812">Transmembrane</keyword>
<dbReference type="GO" id="GO:0006955">
    <property type="term" value="P:immune response"/>
    <property type="evidence" value="ECO:0007669"/>
    <property type="project" value="InterPro"/>
</dbReference>
<dbReference type="PANTHER" id="PTHR46838">
    <property type="entry name" value="TUMOR NECROSIS FACTOR RECEPTOR SUPERFAMILY MEMBER 14"/>
    <property type="match status" value="1"/>
</dbReference>
<organism evidence="4 5">
    <name type="scientific">Cyprinus carpio</name>
    <name type="common">Common carp</name>
    <dbReference type="NCBI Taxonomy" id="7962"/>
    <lineage>
        <taxon>Eukaryota</taxon>
        <taxon>Metazoa</taxon>
        <taxon>Chordata</taxon>
        <taxon>Craniata</taxon>
        <taxon>Vertebrata</taxon>
        <taxon>Euteleostomi</taxon>
        <taxon>Actinopterygii</taxon>
        <taxon>Neopterygii</taxon>
        <taxon>Teleostei</taxon>
        <taxon>Ostariophysi</taxon>
        <taxon>Cypriniformes</taxon>
        <taxon>Cyprinidae</taxon>
        <taxon>Cyprininae</taxon>
        <taxon>Cyprinus</taxon>
    </lineage>
</organism>
<dbReference type="GO" id="GO:0009897">
    <property type="term" value="C:external side of plasma membrane"/>
    <property type="evidence" value="ECO:0007669"/>
    <property type="project" value="TreeGrafter"/>
</dbReference>
<dbReference type="GO" id="GO:0004888">
    <property type="term" value="F:transmembrane signaling receptor activity"/>
    <property type="evidence" value="ECO:0007669"/>
    <property type="project" value="InterPro"/>
</dbReference>
<dbReference type="Pfam" id="PF00020">
    <property type="entry name" value="TNFR_c6"/>
    <property type="match status" value="2"/>
</dbReference>
<dbReference type="GO" id="GO:0006915">
    <property type="term" value="P:apoptotic process"/>
    <property type="evidence" value="ECO:0007669"/>
    <property type="project" value="InterPro"/>
</dbReference>
<proteinExistence type="predicted"/>
<feature type="domain" description="TNFR-Cys" evidence="3">
    <location>
        <begin position="72"/>
        <end position="114"/>
    </location>
</feature>
<dbReference type="FunFam" id="2.10.50.10:FF:000088">
    <property type="entry name" value="Si:ch211-261n11.7"/>
    <property type="match status" value="1"/>
</dbReference>
<keyword evidence="2" id="KW-1133">Transmembrane helix</keyword>
<feature type="repeat" description="TNFR-Cys" evidence="1">
    <location>
        <begin position="72"/>
        <end position="114"/>
    </location>
</feature>
<evidence type="ECO:0000256" key="2">
    <source>
        <dbReference type="SAM" id="Phobius"/>
    </source>
</evidence>
<feature type="disulfide bond" evidence="1">
    <location>
        <begin position="73"/>
        <end position="88"/>
    </location>
</feature>
<accession>A0A8C2Q281</accession>
<dbReference type="GO" id="GO:2000406">
    <property type="term" value="P:positive regulation of T cell migration"/>
    <property type="evidence" value="ECO:0007669"/>
    <property type="project" value="TreeGrafter"/>
</dbReference>
<evidence type="ECO:0000313" key="5">
    <source>
        <dbReference type="Proteomes" id="UP000694701"/>
    </source>
</evidence>
<dbReference type="GO" id="GO:0050829">
    <property type="term" value="P:defense response to Gram-negative bacterium"/>
    <property type="evidence" value="ECO:0007669"/>
    <property type="project" value="TreeGrafter"/>
</dbReference>
<reference evidence="4" key="1">
    <citation type="submission" date="2025-08" db="UniProtKB">
        <authorList>
            <consortium name="Ensembl"/>
        </authorList>
    </citation>
    <scope>IDENTIFICATION</scope>
</reference>
<dbReference type="PROSITE" id="PS00652">
    <property type="entry name" value="TNFR_NGFR_1"/>
    <property type="match status" value="1"/>
</dbReference>
<feature type="transmembrane region" description="Helical" evidence="2">
    <location>
        <begin position="202"/>
        <end position="225"/>
    </location>
</feature>
<comment type="caution">
    <text evidence="1">Lacks conserved residue(s) required for the propagation of feature annotation.</text>
</comment>
<dbReference type="PRINTS" id="PR01680">
    <property type="entry name" value="TNFACTORR6"/>
</dbReference>
<dbReference type="AlphaFoldDB" id="A0A8C2Q281"/>
<sequence length="292" mass="31692">MSVDNHLLIHTLGVSQCQASILDIDKRLLPSERINQEAGLSFRFKRIPLQTKFRGNHVYWHCTVDTSTTCVPCPASTYIDEPNGLDKCFPCSVCDAGLGLRIKKTCTRSADTICEPLEGFYCTEQKKDSCRFAVKHSECYPGQYVKQTGTAFTDTVCGNCMEGSYSNGSFTACLPHSNCEIKGLKEIKPGTMSSDAECGKSVPITIIVGVVVGVSVGVSLTAVGIKIYHKFKQKRQASDRSINFCSVPIPESDGQCEPTSPDSVTPFVFNTSSHLHQSAACSLSSGDMQCVT</sequence>
<evidence type="ECO:0000259" key="3">
    <source>
        <dbReference type="PROSITE" id="PS50050"/>
    </source>
</evidence>
<dbReference type="GO" id="GO:0007165">
    <property type="term" value="P:signal transduction"/>
    <property type="evidence" value="ECO:0007669"/>
    <property type="project" value="InterPro"/>
</dbReference>
<dbReference type="GO" id="GO:0046642">
    <property type="term" value="P:negative regulation of alpha-beta T cell proliferation"/>
    <property type="evidence" value="ECO:0007669"/>
    <property type="project" value="TreeGrafter"/>
</dbReference>
<dbReference type="GO" id="GO:0050830">
    <property type="term" value="P:defense response to Gram-positive bacterium"/>
    <property type="evidence" value="ECO:0007669"/>
    <property type="project" value="TreeGrafter"/>
</dbReference>
<dbReference type="Proteomes" id="UP000694701">
    <property type="component" value="Unplaced"/>
</dbReference>
<dbReference type="SUPFAM" id="SSF57586">
    <property type="entry name" value="TNF receptor-like"/>
    <property type="match status" value="3"/>
</dbReference>